<dbReference type="STRING" id="797114.C475_10659"/>
<proteinExistence type="predicted"/>
<evidence type="ECO:0000256" key="1">
    <source>
        <dbReference type="ARBA" id="ARBA00022553"/>
    </source>
</evidence>
<dbReference type="Gene3D" id="3.40.50.2300">
    <property type="match status" value="1"/>
</dbReference>
<keyword evidence="1 2" id="KW-0597">Phosphoprotein</keyword>
<dbReference type="PATRIC" id="fig|797114.5.peg.2167"/>
<feature type="modified residue" description="4-aspartylphosphate" evidence="2">
    <location>
        <position position="55"/>
    </location>
</feature>
<dbReference type="PROSITE" id="PS50110">
    <property type="entry name" value="RESPONSE_REGULATORY"/>
    <property type="match status" value="1"/>
</dbReference>
<dbReference type="eggNOG" id="arCOG02599">
    <property type="taxonomic scope" value="Archaea"/>
</dbReference>
<feature type="domain" description="Response regulatory" evidence="3">
    <location>
        <begin position="8"/>
        <end position="117"/>
    </location>
</feature>
<dbReference type="InterPro" id="IPR001789">
    <property type="entry name" value="Sig_transdc_resp-reg_receiver"/>
</dbReference>
<sequence>MTGSETPVVLIVEDEPDVAETYNLWLADDYEVRMAGSGDEGLAELDDEVDVVLLDRMMPGLSGDEVLARIRERELDCRVAMVTAVEPDFDILEMGFDAYLCKPIRSQQLHETVENLLERSAYDDMLQEYYSLVEKQATLEATKSSAELADNGEYLELRERVDELEEDLSGTLGGIDDDEDFIATLRGLSDVEE</sequence>
<dbReference type="GO" id="GO:0000160">
    <property type="term" value="P:phosphorelay signal transduction system"/>
    <property type="evidence" value="ECO:0007669"/>
    <property type="project" value="InterPro"/>
</dbReference>
<evidence type="ECO:0000259" key="3">
    <source>
        <dbReference type="PROSITE" id="PS50110"/>
    </source>
</evidence>
<evidence type="ECO:0000313" key="4">
    <source>
        <dbReference type="EMBL" id="ELZ25486.1"/>
    </source>
</evidence>
<dbReference type="InterPro" id="IPR050595">
    <property type="entry name" value="Bact_response_regulator"/>
</dbReference>
<dbReference type="InterPro" id="IPR011006">
    <property type="entry name" value="CheY-like_superfamily"/>
</dbReference>
<dbReference type="Pfam" id="PF08663">
    <property type="entry name" value="HalX"/>
    <property type="match status" value="1"/>
</dbReference>
<dbReference type="PANTHER" id="PTHR44591">
    <property type="entry name" value="STRESS RESPONSE REGULATOR PROTEIN 1"/>
    <property type="match status" value="1"/>
</dbReference>
<dbReference type="PANTHER" id="PTHR44591:SF3">
    <property type="entry name" value="RESPONSE REGULATORY DOMAIN-CONTAINING PROTEIN"/>
    <property type="match status" value="1"/>
</dbReference>
<dbReference type="InterPro" id="IPR013971">
    <property type="entry name" value="HalX_domain"/>
</dbReference>
<dbReference type="EMBL" id="AOIU01000025">
    <property type="protein sequence ID" value="ELZ25486.1"/>
    <property type="molecule type" value="Genomic_DNA"/>
</dbReference>
<gene>
    <name evidence="4" type="ORF">C475_10659</name>
</gene>
<keyword evidence="5" id="KW-1185">Reference proteome</keyword>
<evidence type="ECO:0000256" key="2">
    <source>
        <dbReference type="PROSITE-ProRule" id="PRU00169"/>
    </source>
</evidence>
<evidence type="ECO:0000313" key="5">
    <source>
        <dbReference type="Proteomes" id="UP000011626"/>
    </source>
</evidence>
<dbReference type="SMART" id="SM00448">
    <property type="entry name" value="REC"/>
    <property type="match status" value="1"/>
</dbReference>
<accession>M0CQH4</accession>
<dbReference type="OrthoDB" id="86314at2157"/>
<comment type="caution">
    <text evidence="4">The sequence shown here is derived from an EMBL/GenBank/DDBJ whole genome shotgun (WGS) entry which is preliminary data.</text>
</comment>
<name>M0CQH4_9EURY</name>
<dbReference type="SUPFAM" id="SSF52172">
    <property type="entry name" value="CheY-like"/>
    <property type="match status" value="1"/>
</dbReference>
<reference evidence="4 5" key="1">
    <citation type="journal article" date="2014" name="PLoS Genet.">
        <title>Phylogenetically driven sequencing of extremely halophilic archaea reveals strategies for static and dynamic osmo-response.</title>
        <authorList>
            <person name="Becker E.A."/>
            <person name="Seitzer P.M."/>
            <person name="Tritt A."/>
            <person name="Larsen D."/>
            <person name="Krusor M."/>
            <person name="Yao A.I."/>
            <person name="Wu D."/>
            <person name="Madern D."/>
            <person name="Eisen J.A."/>
            <person name="Darling A.E."/>
            <person name="Facciotti M.T."/>
        </authorList>
    </citation>
    <scope>NUCLEOTIDE SEQUENCE [LARGE SCALE GENOMIC DNA]</scope>
    <source>
        <strain evidence="4 5">2-9-1</strain>
    </source>
</reference>
<dbReference type="Pfam" id="PF00072">
    <property type="entry name" value="Response_reg"/>
    <property type="match status" value="1"/>
</dbReference>
<dbReference type="AlphaFoldDB" id="M0CQH4"/>
<dbReference type="RefSeq" id="WP_006883805.1">
    <property type="nucleotide sequence ID" value="NZ_AOIU01000025.1"/>
</dbReference>
<protein>
    <submittedName>
        <fullName evidence="4">HoxA-like transcriptional regulator</fullName>
    </submittedName>
</protein>
<dbReference type="Proteomes" id="UP000011626">
    <property type="component" value="Unassembled WGS sequence"/>
</dbReference>
<organism evidence="4 5">
    <name type="scientific">Halosimplex carlsbadense 2-9-1</name>
    <dbReference type="NCBI Taxonomy" id="797114"/>
    <lineage>
        <taxon>Archaea</taxon>
        <taxon>Methanobacteriati</taxon>
        <taxon>Methanobacteriota</taxon>
        <taxon>Stenosarchaea group</taxon>
        <taxon>Halobacteria</taxon>
        <taxon>Halobacteriales</taxon>
        <taxon>Haloarculaceae</taxon>
        <taxon>Halosimplex</taxon>
    </lineage>
</organism>